<keyword evidence="3" id="KW-1185">Reference proteome</keyword>
<dbReference type="AlphaFoldDB" id="A0AAE5U0B6"/>
<feature type="compositionally biased region" description="Basic and acidic residues" evidence="1">
    <location>
        <begin position="74"/>
        <end position="86"/>
    </location>
</feature>
<protein>
    <submittedName>
        <fullName evidence="2">Uncharacterized protein</fullName>
    </submittedName>
</protein>
<evidence type="ECO:0000256" key="1">
    <source>
        <dbReference type="SAM" id="MobiDB-lite"/>
    </source>
</evidence>
<feature type="region of interest" description="Disordered" evidence="1">
    <location>
        <begin position="66"/>
        <end position="86"/>
    </location>
</feature>
<evidence type="ECO:0000313" key="3">
    <source>
        <dbReference type="Proteomes" id="UP000220927"/>
    </source>
</evidence>
<dbReference type="KEGG" id="rad:CO657_22705"/>
<gene>
    <name evidence="2" type="ORF">CO657_22705</name>
</gene>
<sequence length="86" mass="9655">MISFVRETMGSETRMHLWPKLPSAAAVMEQRPLGMTAEAIFVVPGHLLCTARKSVFDTLCERSQLYQGQGGPGGKRDAERYRLHHL</sequence>
<dbReference type="RefSeq" id="WP_128715585.1">
    <property type="nucleotide sequence ID" value="NZ_CP034999.1"/>
</dbReference>
<dbReference type="Proteomes" id="UP000220927">
    <property type="component" value="Plasmid pRapFH23a"/>
</dbReference>
<name>A0AAE5U0B6_9HYPH</name>
<dbReference type="EMBL" id="CP034999">
    <property type="protein sequence ID" value="QAS80857.1"/>
    <property type="molecule type" value="Genomic_DNA"/>
</dbReference>
<accession>A0AAE5U0B6</accession>
<geneLocation type="plasmid" evidence="3">
    <name>prapfh23a</name>
</geneLocation>
<evidence type="ECO:0000313" key="2">
    <source>
        <dbReference type="EMBL" id="QAS80857.1"/>
    </source>
</evidence>
<organism evidence="2 3">
    <name type="scientific">Rhizobium acidisoli</name>
    <dbReference type="NCBI Taxonomy" id="1538158"/>
    <lineage>
        <taxon>Bacteria</taxon>
        <taxon>Pseudomonadati</taxon>
        <taxon>Pseudomonadota</taxon>
        <taxon>Alphaproteobacteria</taxon>
        <taxon>Hyphomicrobiales</taxon>
        <taxon>Rhizobiaceae</taxon>
        <taxon>Rhizobium/Agrobacterium group</taxon>
        <taxon>Rhizobium</taxon>
    </lineage>
</organism>
<reference evidence="2 3" key="1">
    <citation type="submission" date="2019-01" db="EMBL/GenBank/DDBJ databases">
        <title>Genomic insights into the origins and evolution of symbiotic genes in the Phaseolus vulgaris microsymbionts.</title>
        <authorList>
            <person name="Tong W."/>
        </authorList>
    </citation>
    <scope>NUCLEOTIDE SEQUENCE [LARGE SCALE GENOMIC DNA]</scope>
    <source>
        <strain evidence="2 3">FH23</strain>
        <plasmid evidence="3">prapfh23a</plasmid>
    </source>
</reference>
<keyword evidence="2" id="KW-0614">Plasmid</keyword>
<proteinExistence type="predicted"/>